<dbReference type="GO" id="GO:0007020">
    <property type="term" value="P:microtubule nucleation"/>
    <property type="evidence" value="ECO:0007669"/>
    <property type="project" value="TreeGrafter"/>
</dbReference>
<dbReference type="InterPro" id="IPR006964">
    <property type="entry name" value="NUDE_dom"/>
</dbReference>
<keyword evidence="4" id="KW-0493">Microtubule</keyword>
<keyword evidence="3" id="KW-0963">Cytoplasm</keyword>
<evidence type="ECO:0000259" key="9">
    <source>
        <dbReference type="Pfam" id="PF04880"/>
    </source>
</evidence>
<protein>
    <recommendedName>
        <fullName evidence="9">NUDE domain-containing protein</fullName>
    </recommendedName>
</protein>
<feature type="region of interest" description="Disordered" evidence="8">
    <location>
        <begin position="369"/>
        <end position="397"/>
    </location>
</feature>
<feature type="region of interest" description="Disordered" evidence="8">
    <location>
        <begin position="1101"/>
        <end position="1272"/>
    </location>
</feature>
<dbReference type="GO" id="GO:0005874">
    <property type="term" value="C:microtubule"/>
    <property type="evidence" value="ECO:0007669"/>
    <property type="project" value="UniProtKB-KW"/>
</dbReference>
<evidence type="ECO:0000256" key="4">
    <source>
        <dbReference type="ARBA" id="ARBA00022701"/>
    </source>
</evidence>
<evidence type="ECO:0000313" key="11">
    <source>
        <dbReference type="Proteomes" id="UP000053201"/>
    </source>
</evidence>
<evidence type="ECO:0000256" key="6">
    <source>
        <dbReference type="ARBA" id="ARBA00023212"/>
    </source>
</evidence>
<evidence type="ECO:0000256" key="2">
    <source>
        <dbReference type="ARBA" id="ARBA00007429"/>
    </source>
</evidence>
<dbReference type="GeneID" id="27685096"/>
<keyword evidence="6" id="KW-0206">Cytoskeleton</keyword>
<feature type="coiled-coil region" evidence="7">
    <location>
        <begin position="1"/>
        <end position="113"/>
    </location>
</feature>
<dbReference type="Pfam" id="PF04880">
    <property type="entry name" value="NUDE_C"/>
    <property type="match status" value="1"/>
</dbReference>
<dbReference type="GO" id="GO:0000132">
    <property type="term" value="P:establishment of mitotic spindle orientation"/>
    <property type="evidence" value="ECO:0007669"/>
    <property type="project" value="TreeGrafter"/>
</dbReference>
<feature type="compositionally biased region" description="Basic and acidic residues" evidence="8">
    <location>
        <begin position="1180"/>
        <end position="1189"/>
    </location>
</feature>
<dbReference type="GO" id="GO:0008017">
    <property type="term" value="F:microtubule binding"/>
    <property type="evidence" value="ECO:0007669"/>
    <property type="project" value="InterPro"/>
</dbReference>
<evidence type="ECO:0000256" key="1">
    <source>
        <dbReference type="ARBA" id="ARBA00004245"/>
    </source>
</evidence>
<keyword evidence="11" id="KW-1185">Reference proteome</keyword>
<reference evidence="10 11" key="1">
    <citation type="submission" date="2009-08" db="EMBL/GenBank/DDBJ databases">
        <title>The Genome Sequence of Spizellomyces punctatus strain DAOM BR117.</title>
        <authorList>
            <consortium name="The Broad Institute Genome Sequencing Platform"/>
            <person name="Russ C."/>
            <person name="Cuomo C."/>
            <person name="Shea T."/>
            <person name="Young S.K."/>
            <person name="Zeng Q."/>
            <person name="Koehrsen M."/>
            <person name="Haas B."/>
            <person name="Borodovsky M."/>
            <person name="Guigo R."/>
            <person name="Alvarado L."/>
            <person name="Berlin A."/>
            <person name="Bochicchio J."/>
            <person name="Borenstein D."/>
            <person name="Chapman S."/>
            <person name="Chen Z."/>
            <person name="Engels R."/>
            <person name="Freedman E."/>
            <person name="Gellesch M."/>
            <person name="Goldberg J."/>
            <person name="Griggs A."/>
            <person name="Gujja S."/>
            <person name="Heiman D."/>
            <person name="Hepburn T."/>
            <person name="Howarth C."/>
            <person name="Jen D."/>
            <person name="Larson L."/>
            <person name="Lewis B."/>
            <person name="Mehta T."/>
            <person name="Park D."/>
            <person name="Pearson M."/>
            <person name="Roberts A."/>
            <person name="Saif S."/>
            <person name="Shenoy N."/>
            <person name="Sisk P."/>
            <person name="Stolte C."/>
            <person name="Sykes S."/>
            <person name="Thomson T."/>
            <person name="Walk T."/>
            <person name="White J."/>
            <person name="Yandava C."/>
            <person name="Burger G."/>
            <person name="Gray M.W."/>
            <person name="Holland P.W.H."/>
            <person name="King N."/>
            <person name="Lang F.B.F."/>
            <person name="Roger A.J."/>
            <person name="Ruiz-Trillo I."/>
            <person name="Lander E."/>
            <person name="Nusbaum C."/>
        </authorList>
    </citation>
    <scope>NUCLEOTIDE SEQUENCE [LARGE SCALE GENOMIC DNA]</scope>
    <source>
        <strain evidence="10 11">DAOM BR117</strain>
    </source>
</reference>
<gene>
    <name evidence="10" type="ORF">SPPG_01436</name>
</gene>
<feature type="compositionally biased region" description="Acidic residues" evidence="8">
    <location>
        <begin position="1290"/>
        <end position="1301"/>
    </location>
</feature>
<feature type="compositionally biased region" description="Basic and acidic residues" evidence="8">
    <location>
        <begin position="385"/>
        <end position="397"/>
    </location>
</feature>
<feature type="region of interest" description="Disordered" evidence="8">
    <location>
        <begin position="1037"/>
        <end position="1063"/>
    </location>
</feature>
<dbReference type="OMA" id="KESSEWT"/>
<feature type="region of interest" description="Disordered" evidence="8">
    <location>
        <begin position="1287"/>
        <end position="1342"/>
    </location>
</feature>
<feature type="compositionally biased region" description="Polar residues" evidence="8">
    <location>
        <begin position="206"/>
        <end position="223"/>
    </location>
</feature>
<feature type="compositionally biased region" description="Acidic residues" evidence="8">
    <location>
        <begin position="1324"/>
        <end position="1342"/>
    </location>
</feature>
<dbReference type="eggNOG" id="KOG1853">
    <property type="taxonomic scope" value="Eukaryota"/>
</dbReference>
<feature type="region of interest" description="Disordered" evidence="8">
    <location>
        <begin position="1418"/>
        <end position="1444"/>
    </location>
</feature>
<feature type="compositionally biased region" description="Acidic residues" evidence="8">
    <location>
        <begin position="1214"/>
        <end position="1226"/>
    </location>
</feature>
<feature type="compositionally biased region" description="Basic and acidic residues" evidence="8">
    <location>
        <begin position="1477"/>
        <end position="1507"/>
    </location>
</feature>
<feature type="compositionally biased region" description="Polar residues" evidence="8">
    <location>
        <begin position="1159"/>
        <end position="1176"/>
    </location>
</feature>
<organism evidence="10 11">
    <name type="scientific">Spizellomyces punctatus (strain DAOM BR117)</name>
    <dbReference type="NCBI Taxonomy" id="645134"/>
    <lineage>
        <taxon>Eukaryota</taxon>
        <taxon>Fungi</taxon>
        <taxon>Fungi incertae sedis</taxon>
        <taxon>Chytridiomycota</taxon>
        <taxon>Chytridiomycota incertae sedis</taxon>
        <taxon>Chytridiomycetes</taxon>
        <taxon>Spizellomycetales</taxon>
        <taxon>Spizellomycetaceae</taxon>
        <taxon>Spizellomyces</taxon>
    </lineage>
</organism>
<dbReference type="EMBL" id="KQ257451">
    <property type="protein sequence ID" value="KND03988.1"/>
    <property type="molecule type" value="Genomic_DNA"/>
</dbReference>
<proteinExistence type="inferred from homology"/>
<dbReference type="PANTHER" id="PTHR10921:SF1">
    <property type="entry name" value="NUCLEAR DISTRIBUTION PROTEIN NUDE HOMOLOG"/>
    <property type="match status" value="1"/>
</dbReference>
<dbReference type="GO" id="GO:0047496">
    <property type="term" value="P:vesicle transport along microtubule"/>
    <property type="evidence" value="ECO:0007669"/>
    <property type="project" value="TreeGrafter"/>
</dbReference>
<evidence type="ECO:0000256" key="8">
    <source>
        <dbReference type="SAM" id="MobiDB-lite"/>
    </source>
</evidence>
<keyword evidence="5 7" id="KW-0175">Coiled coil</keyword>
<accession>A0A0L0HS86</accession>
<dbReference type="PANTHER" id="PTHR10921">
    <property type="entry name" value="NUCLEAR DISTRIBUTION PROTEIN NUDE HOMOLOG 1"/>
    <property type="match status" value="1"/>
</dbReference>
<dbReference type="Proteomes" id="UP000053201">
    <property type="component" value="Unassembled WGS sequence"/>
</dbReference>
<dbReference type="VEuPathDB" id="FungiDB:SPPG_01436"/>
<evidence type="ECO:0000256" key="5">
    <source>
        <dbReference type="ARBA" id="ARBA00023054"/>
    </source>
</evidence>
<comment type="similarity">
    <text evidence="2">Belongs to the nudE family.</text>
</comment>
<feature type="domain" description="NUDE" evidence="9">
    <location>
        <begin position="128"/>
        <end position="222"/>
    </location>
</feature>
<sequence length="1593" mass="172235">MTSASEDLDSTENQITQLREELQATKEELEDSKRMFDEFQQDSKDLEAELEREIEELRNGNAKLRKDYEDLKSKYASLQAQSNANINALQQELEQLRKTDADYRERIRNLEIQNSDIEQSFRVTSASADDFQSKYNQLMERTTLLEHELDGKAQLEEENQRLRDELRDTSMELSILKERAGVATPPGELRQRDNTEAASVPLGTPDLQSTQIRRPMTPSSPVPASSPKRPDPVPAETMRNLEALVSRAKALEERISAARNRYVVPLLRGLWPKQAGGPSSEPILQTKAVESLDFTSDVVEASNNSGAEETDSSAILNASNVPQNIETGTIHGKPAEEIVVSETPNQTEELVKTVQNEMGSPRATLVSTVAAPDTESDEDIGPVTTKKDAKPAEDTDMRHDASLSADNLNDHAAVDDEEKAELPVENIPYAADNLDRAERDTNPDDENLQLGKTEVYADMESEPAVHSGDPTSYEAEITEPEGATAIDGDDVPLDDSEEIVEKEADATVDHGIPALVEAEENLPVIDNLAIPMIAANDNVLVHVENRYEKAPVDDESVLPLVREKPVPYSENLESLGGETATDDAPLIDGERSVDEQAEGTIGMNHAVRSEPLGDGMVDASTRGIPDDVALGEDVPTKEKLITSPMVDVTEYGQPDYCSSTAAESTTDEAKPKDLYDQPMAEGSISPSLNLLDSDVSFEEKTLEVAQTDGEPLLHENAASNKAALNSERPVEVDRVTEVDTELRQSLPRNESADAATFELGGSSKIPSAFDGTGVIDVPSGETVIEDGPAQEVPEIAHAPESVPKEKQDTLPCREPVAFDDSVSRMDIGSDNGSLSVENELSELAHDIELMGGIVIEERLSVPRGLDSTALHDTELLFERSPSVAEDLVVYEPLETEITDTQSLEKSLWELQNAQVATSKTIDQTELPEFLVTLPADNSRTEILVDEPLPLIPSEIPCLDGEPGAPLTKPELTAIASQTDDPLGAHILEELPDVATEISPEVLSVDVEHAISVADTEPADAPKPDVFVENFVNLTHDPTLPKPAEGGLGSSACEDNGWADSSSEAQNIAQDLGTADQVAMGGAANPEQDSIFRQNPLSSEAGVQAIVSPESLDAFEGGETTTADTDVSMKVATDQETEGEAADQVPADEVDEEDHRIRRNSTTTSQTVDLQEGTETFTEAPADHARDGKQNSETLSAPQNKVDLPTSEAEVSAESLDDEPVSEDDVDLPASEAEVLAESLDSEPVFKDEAEGLAENQVAESLYSEPVSEDEINLPTSEAEVLAENQVAEPLDSEPLLEDEVDLSTSKAEAEIPDESQGGMSFDSEPAEEVTQDAEDLGDVPSTEDELDALDTTLEEHPVVAIDKVSKLQNDVNDETTAPEHCQAADFAASTANLETDMPINPATEEPLALDTFVEKVTKHEGSNDLKSPIHESFEQPERPIEEEEEVVRSGDLLSNAISIPAQKELANEPLPTQLDHIVSDPENQLHDEGLGPEEGNPREASGTDKDSASVTSESIHGDFVNVENVEKVPFLETSDECTDGSREPTKLSAMEEEVGQNDQVAVNHGGRGSASLVDALRDGEEEPIAKENHSPVS</sequence>
<name>A0A0L0HS86_SPIPD</name>
<dbReference type="GO" id="GO:0005871">
    <property type="term" value="C:kinesin complex"/>
    <property type="evidence" value="ECO:0007669"/>
    <property type="project" value="TreeGrafter"/>
</dbReference>
<evidence type="ECO:0000313" key="10">
    <source>
        <dbReference type="EMBL" id="KND03988.1"/>
    </source>
</evidence>
<dbReference type="OrthoDB" id="5877028at2759"/>
<dbReference type="GO" id="GO:0007059">
    <property type="term" value="P:chromosome segregation"/>
    <property type="evidence" value="ECO:0007669"/>
    <property type="project" value="TreeGrafter"/>
</dbReference>
<feature type="compositionally biased region" description="Basic and acidic residues" evidence="8">
    <location>
        <begin position="1575"/>
        <end position="1593"/>
    </location>
</feature>
<feature type="compositionally biased region" description="Acidic residues" evidence="8">
    <location>
        <begin position="1134"/>
        <end position="1151"/>
    </location>
</feature>
<dbReference type="InParanoid" id="A0A0L0HS86"/>
<dbReference type="GO" id="GO:0051642">
    <property type="term" value="P:centrosome localization"/>
    <property type="evidence" value="ECO:0007669"/>
    <property type="project" value="TreeGrafter"/>
</dbReference>
<feature type="compositionally biased region" description="Basic and acidic residues" evidence="8">
    <location>
        <begin position="1418"/>
        <end position="1439"/>
    </location>
</feature>
<comment type="subcellular location">
    <subcellularLocation>
        <location evidence="1">Cytoplasm</location>
        <location evidence="1">Cytoskeleton</location>
    </subcellularLocation>
</comment>
<feature type="region of interest" description="Disordered" evidence="8">
    <location>
        <begin position="178"/>
        <end position="234"/>
    </location>
</feature>
<evidence type="ECO:0000256" key="7">
    <source>
        <dbReference type="SAM" id="Coils"/>
    </source>
</evidence>
<dbReference type="Gene3D" id="6.10.250.1080">
    <property type="match status" value="1"/>
</dbReference>
<dbReference type="InterPro" id="IPR033494">
    <property type="entry name" value="NUDE"/>
</dbReference>
<dbReference type="GO" id="GO:0000776">
    <property type="term" value="C:kinetochore"/>
    <property type="evidence" value="ECO:0007669"/>
    <property type="project" value="TreeGrafter"/>
</dbReference>
<dbReference type="RefSeq" id="XP_016612027.1">
    <property type="nucleotide sequence ID" value="XM_016749753.1"/>
</dbReference>
<evidence type="ECO:0000256" key="3">
    <source>
        <dbReference type="ARBA" id="ARBA00022490"/>
    </source>
</evidence>
<feature type="region of interest" description="Disordered" evidence="8">
    <location>
        <begin position="1463"/>
        <end position="1593"/>
    </location>
</feature>
<dbReference type="STRING" id="645134.A0A0L0HS86"/>